<sequence>ITSPIEVYSNNNSLKGQLFLTTLKSIVLSRHRDIIYVSEFSLQGYVVTVRRNINGMNDYAKQCIQRWIPR</sequence>
<evidence type="ECO:0000313" key="2">
    <source>
        <dbReference type="Proteomes" id="UP001189624"/>
    </source>
</evidence>
<reference evidence="1" key="1">
    <citation type="submission" date="2023-10" db="EMBL/GenBank/DDBJ databases">
        <authorList>
            <person name="Domelevo Entfellner J.-B."/>
        </authorList>
    </citation>
    <scope>NUCLEOTIDE SEQUENCE</scope>
</reference>
<accession>A0AA86SCQ9</accession>
<dbReference type="EMBL" id="OY731400">
    <property type="protein sequence ID" value="CAJ1939404.1"/>
    <property type="molecule type" value="Genomic_DNA"/>
</dbReference>
<organism evidence="1 2">
    <name type="scientific">Sphenostylis stenocarpa</name>
    <dbReference type="NCBI Taxonomy" id="92480"/>
    <lineage>
        <taxon>Eukaryota</taxon>
        <taxon>Viridiplantae</taxon>
        <taxon>Streptophyta</taxon>
        <taxon>Embryophyta</taxon>
        <taxon>Tracheophyta</taxon>
        <taxon>Spermatophyta</taxon>
        <taxon>Magnoliopsida</taxon>
        <taxon>eudicotyledons</taxon>
        <taxon>Gunneridae</taxon>
        <taxon>Pentapetalae</taxon>
        <taxon>rosids</taxon>
        <taxon>fabids</taxon>
        <taxon>Fabales</taxon>
        <taxon>Fabaceae</taxon>
        <taxon>Papilionoideae</taxon>
        <taxon>50 kb inversion clade</taxon>
        <taxon>NPAAA clade</taxon>
        <taxon>indigoferoid/millettioid clade</taxon>
        <taxon>Phaseoleae</taxon>
        <taxon>Sphenostylis</taxon>
    </lineage>
</organism>
<proteinExistence type="predicted"/>
<protein>
    <submittedName>
        <fullName evidence="1">Uncharacterized protein</fullName>
    </submittedName>
</protein>
<feature type="non-terminal residue" evidence="1">
    <location>
        <position position="70"/>
    </location>
</feature>
<feature type="non-terminal residue" evidence="1">
    <location>
        <position position="1"/>
    </location>
</feature>
<name>A0AA86SCQ9_9FABA</name>
<evidence type="ECO:0000313" key="1">
    <source>
        <dbReference type="EMBL" id="CAJ1939404.1"/>
    </source>
</evidence>
<gene>
    <name evidence="1" type="ORF">AYBTSS11_LOCUS9110</name>
</gene>
<keyword evidence="2" id="KW-1185">Reference proteome</keyword>
<dbReference type="Gramene" id="rna-AYBTSS11_LOCUS9110">
    <property type="protein sequence ID" value="CAJ1939404.1"/>
    <property type="gene ID" value="gene-AYBTSS11_LOCUS9110"/>
</dbReference>
<dbReference type="Proteomes" id="UP001189624">
    <property type="component" value="Chromosome 3"/>
</dbReference>
<dbReference type="AlphaFoldDB" id="A0AA86SCQ9"/>